<feature type="transmembrane region" description="Helical" evidence="1">
    <location>
        <begin position="21"/>
        <end position="41"/>
    </location>
</feature>
<dbReference type="AlphaFoldDB" id="A0A6C0IWQ5"/>
<keyword evidence="1" id="KW-0812">Transmembrane</keyword>
<name>A0A6C0IWQ5_9ZZZZ</name>
<proteinExistence type="predicted"/>
<protein>
    <submittedName>
        <fullName evidence="2">Uncharacterized protein</fullName>
    </submittedName>
</protein>
<organism evidence="2">
    <name type="scientific">viral metagenome</name>
    <dbReference type="NCBI Taxonomy" id="1070528"/>
    <lineage>
        <taxon>unclassified sequences</taxon>
        <taxon>metagenomes</taxon>
        <taxon>organismal metagenomes</taxon>
    </lineage>
</organism>
<evidence type="ECO:0000256" key="1">
    <source>
        <dbReference type="SAM" id="Phobius"/>
    </source>
</evidence>
<sequence>MTADHREIYKWLEKHCWSSRSTLFFVCSIILITFLICIIALSSYGNGNALDDSIMLLVPLIPFIYLVAVWRERIKNKKLMESAVNIGATTGNQTMVDFTTSDITRDDTNKGDDTPIMGGMSTGGVSIYSDSLSEMF</sequence>
<keyword evidence="1" id="KW-1133">Transmembrane helix</keyword>
<accession>A0A6C0IWQ5</accession>
<keyword evidence="1" id="KW-0472">Membrane</keyword>
<dbReference type="EMBL" id="MN740268">
    <property type="protein sequence ID" value="QHT96865.1"/>
    <property type="molecule type" value="Genomic_DNA"/>
</dbReference>
<reference evidence="2" key="1">
    <citation type="journal article" date="2020" name="Nature">
        <title>Giant virus diversity and host interactions through global metagenomics.</title>
        <authorList>
            <person name="Schulz F."/>
            <person name="Roux S."/>
            <person name="Paez-Espino D."/>
            <person name="Jungbluth S."/>
            <person name="Walsh D.A."/>
            <person name="Denef V.J."/>
            <person name="McMahon K.D."/>
            <person name="Konstantinidis K.T."/>
            <person name="Eloe-Fadrosh E.A."/>
            <person name="Kyrpides N.C."/>
            <person name="Woyke T."/>
        </authorList>
    </citation>
    <scope>NUCLEOTIDE SEQUENCE</scope>
    <source>
        <strain evidence="2">GVMAG-M-3300024336-7</strain>
    </source>
</reference>
<feature type="transmembrane region" description="Helical" evidence="1">
    <location>
        <begin position="53"/>
        <end position="70"/>
    </location>
</feature>
<evidence type="ECO:0000313" key="2">
    <source>
        <dbReference type="EMBL" id="QHT96865.1"/>
    </source>
</evidence>